<name>A0A5C2ICW1_BPPHX</name>
<evidence type="ECO:0000313" key="1">
    <source>
        <dbReference type="EMBL" id="QEP53370.1"/>
    </source>
</evidence>
<evidence type="ECO:0000313" key="2">
    <source>
        <dbReference type="Proteomes" id="UP000324743"/>
    </source>
</evidence>
<organism evidence="1 2">
    <name type="scientific">Escherichia phage phiX174</name>
    <name type="common">Bacteriophage phi-X174</name>
    <dbReference type="NCBI Taxonomy" id="10847"/>
    <lineage>
        <taxon>Viruses</taxon>
        <taxon>Monodnaviria</taxon>
        <taxon>Sangervirae</taxon>
        <taxon>Phixviricota</taxon>
        <taxon>Malgrandaviricetes</taxon>
        <taxon>Petitvirales</taxon>
        <taxon>Microviridae</taxon>
        <taxon>Bullavirinae</taxon>
        <taxon>Sinsheimervirus</taxon>
    </lineage>
</organism>
<dbReference type="Proteomes" id="UP000324743">
    <property type="component" value="Segment"/>
</dbReference>
<organismHost>
    <name type="scientific">Escherichia coli</name>
    <dbReference type="NCBI Taxonomy" id="562"/>
</organismHost>
<protein>
    <submittedName>
        <fullName evidence="1">Uncharacterized protein</fullName>
    </submittedName>
</protein>
<proteinExistence type="predicted"/>
<sequence length="23" mass="2755">MSIITPKRKVLRMSVQDCWRPPL</sequence>
<reference evidence="1 2" key="1">
    <citation type="submission" date="2019-08" db="EMBL/GenBank/DDBJ databases">
        <title>Definitive demonstration by synthesis of genome annotation completeness.</title>
        <authorList>
            <person name="Jaschke P.R."/>
            <person name="Dotson G.A."/>
            <person name="Hung K."/>
            <person name="Liu D."/>
            <person name="Endy D."/>
        </authorList>
    </citation>
    <scope>NUCLEOTIDE SEQUENCE [LARGE SCALE GENOMIC DNA]</scope>
</reference>
<accession>A0A5C2ICW1</accession>
<dbReference type="EMBL" id="MN385565">
    <property type="protein sequence ID" value="QEP53370.1"/>
    <property type="molecule type" value="Genomic_DNA"/>
</dbReference>